<keyword evidence="10" id="KW-0067">ATP-binding</keyword>
<dbReference type="InterPro" id="IPR022953">
    <property type="entry name" value="ATP_PFK"/>
</dbReference>
<feature type="binding site" evidence="10">
    <location>
        <position position="181"/>
    </location>
    <ligand>
        <name>substrate</name>
        <note>ligand shared between dimeric partners</note>
    </ligand>
</feature>
<dbReference type="PIRSF" id="PIRSF000532">
    <property type="entry name" value="ATP_PFK_prok"/>
    <property type="match status" value="1"/>
</dbReference>
<dbReference type="EMBL" id="CP015285">
    <property type="protein sequence ID" value="ANC91502.1"/>
    <property type="molecule type" value="Genomic_DNA"/>
</dbReference>
<keyword evidence="4 10" id="KW-0963">Cytoplasm</keyword>
<evidence type="ECO:0000256" key="6">
    <source>
        <dbReference type="ARBA" id="ARBA00022723"/>
    </source>
</evidence>
<dbReference type="NCBIfam" id="NF010674">
    <property type="entry name" value="PRK14071.1"/>
    <property type="match status" value="1"/>
</dbReference>
<dbReference type="FunFam" id="3.40.50.460:FF:000002">
    <property type="entry name" value="ATP-dependent 6-phosphofructokinase"/>
    <property type="match status" value="1"/>
</dbReference>
<comment type="cofactor">
    <cofactor evidence="1 10">
        <name>Mg(2+)</name>
        <dbReference type="ChEBI" id="CHEBI:18420"/>
    </cofactor>
</comment>
<evidence type="ECO:0000313" key="13">
    <source>
        <dbReference type="Proteomes" id="UP000077405"/>
    </source>
</evidence>
<feature type="domain" description="Phosphofructokinase" evidence="11">
    <location>
        <begin position="10"/>
        <end position="314"/>
    </location>
</feature>
<dbReference type="InterPro" id="IPR035966">
    <property type="entry name" value="PKF_sf"/>
</dbReference>
<comment type="similarity">
    <text evidence="10">Belongs to the phosphofructokinase type A (PFKA) family. Mixed-substrate PFK group III subfamily.</text>
</comment>
<dbReference type="STRING" id="1226968.A6A40_06060"/>
<evidence type="ECO:0000256" key="7">
    <source>
        <dbReference type="ARBA" id="ARBA00022777"/>
    </source>
</evidence>
<dbReference type="NCBIfam" id="NF002872">
    <property type="entry name" value="PRK03202.1"/>
    <property type="match status" value="1"/>
</dbReference>
<dbReference type="PRINTS" id="PR00476">
    <property type="entry name" value="PHFRCTKINASE"/>
</dbReference>
<dbReference type="KEGG" id="ahu:A6A40_06060"/>
<comment type="function">
    <text evidence="10">Catalyzes the phosphorylation of D-fructose 6-phosphate to fructose 1,6-bisphosphate by ATP, the first committing step of glycolysis.</text>
</comment>
<keyword evidence="7 10" id="KW-0418">Kinase</keyword>
<keyword evidence="9 10" id="KW-0324">Glycolysis</keyword>
<keyword evidence="13" id="KW-1185">Reference proteome</keyword>
<dbReference type="GO" id="GO:0003872">
    <property type="term" value="F:6-phosphofructokinase activity"/>
    <property type="evidence" value="ECO:0007669"/>
    <property type="project" value="UniProtKB-UniRule"/>
</dbReference>
<comment type="subcellular location">
    <subcellularLocation>
        <location evidence="2 10">Cytoplasm</location>
    </subcellularLocation>
</comment>
<accession>A0A160JF64</accession>
<sequence length="364" mass="38189">MTAPKKAGKRIGILTSGGDCAGLNAVIRAVVHRATGYGWQVLGIKEGTQGLLQRPVQYQTLDLGSVDGHMMRQGGTILGTTNRGDPFAYPMPDGTLKDRSDEIVGGYRELGLDALIGIGGDGSFAILHKLAQKGGFPMVGVPKTIDNDLGKTEVSVGYDTAVAVAVEALDRLQPTAASHHRVMVLEVMGRDAGHIALAAGIAGGADVILIPEIAYSIESIAAKIQDVRNSGRNFALVVVSEAVKTLEGTGVKKVLQGGEKRYGGIGDYIGEKIADATGAETRVTVLGHVQRGSMPSPRDRLIASAFGVHAVDLIAEGKFNRMVAWSNRGVIDVPITEAIEHYSCVELDGALVKTARGLNISFGD</sequence>
<comment type="subunit">
    <text evidence="10">Homodimer or homotetramer.</text>
</comment>
<keyword evidence="8 10" id="KW-0460">Magnesium</keyword>
<feature type="binding site" description="in other chain" evidence="10">
    <location>
        <begin position="288"/>
        <end position="291"/>
    </location>
    <ligand>
        <name>substrate</name>
        <note>ligand shared between dimeric partners</note>
    </ligand>
</feature>
<dbReference type="OrthoDB" id="9802503at2"/>
<dbReference type="GO" id="GO:0030388">
    <property type="term" value="P:fructose 1,6-bisphosphate metabolic process"/>
    <property type="evidence" value="ECO:0007669"/>
    <property type="project" value="TreeGrafter"/>
</dbReference>
<dbReference type="UniPathway" id="UPA00109">
    <property type="reaction ID" value="UER00182"/>
</dbReference>
<dbReference type="Gene3D" id="3.40.50.450">
    <property type="match status" value="1"/>
</dbReference>
<protein>
    <recommendedName>
        <fullName evidence="10">ATP-dependent 6-phosphofructokinase</fullName>
        <shortName evidence="10">ATP-PFK</shortName>
        <shortName evidence="10">Phosphofructokinase</shortName>
        <ecNumber evidence="10">2.7.1.11</ecNumber>
    </recommendedName>
    <alternativeName>
        <fullName evidence="10">Phosphohexokinase</fullName>
    </alternativeName>
</protein>
<comment type="catalytic activity">
    <reaction evidence="10">
        <text>beta-D-fructose 6-phosphate + ATP = beta-D-fructose 1,6-bisphosphate + ADP + H(+)</text>
        <dbReference type="Rhea" id="RHEA:16109"/>
        <dbReference type="ChEBI" id="CHEBI:15378"/>
        <dbReference type="ChEBI" id="CHEBI:30616"/>
        <dbReference type="ChEBI" id="CHEBI:32966"/>
        <dbReference type="ChEBI" id="CHEBI:57634"/>
        <dbReference type="ChEBI" id="CHEBI:456216"/>
        <dbReference type="EC" id="2.7.1.11"/>
    </reaction>
</comment>
<dbReference type="GO" id="GO:0042802">
    <property type="term" value="F:identical protein binding"/>
    <property type="evidence" value="ECO:0007669"/>
    <property type="project" value="TreeGrafter"/>
</dbReference>
<dbReference type="GO" id="GO:0005524">
    <property type="term" value="F:ATP binding"/>
    <property type="evidence" value="ECO:0007669"/>
    <property type="project" value="UniProtKB-KW"/>
</dbReference>
<dbReference type="GO" id="GO:0046872">
    <property type="term" value="F:metal ion binding"/>
    <property type="evidence" value="ECO:0007669"/>
    <property type="project" value="UniProtKB-KW"/>
</dbReference>
<dbReference type="HAMAP" id="MF_01976">
    <property type="entry name" value="Phosphofructokinase_III"/>
    <property type="match status" value="1"/>
</dbReference>
<dbReference type="GO" id="GO:0005945">
    <property type="term" value="C:6-phosphofructokinase complex"/>
    <property type="evidence" value="ECO:0007669"/>
    <property type="project" value="TreeGrafter"/>
</dbReference>
<dbReference type="GO" id="GO:0061621">
    <property type="term" value="P:canonical glycolysis"/>
    <property type="evidence" value="ECO:0007669"/>
    <property type="project" value="TreeGrafter"/>
</dbReference>
<dbReference type="PANTHER" id="PTHR13697">
    <property type="entry name" value="PHOSPHOFRUCTOKINASE"/>
    <property type="match status" value="1"/>
</dbReference>
<dbReference type="GO" id="GO:0047334">
    <property type="term" value="F:diphosphate-fructose-6-phosphate 1-phosphotransferase activity"/>
    <property type="evidence" value="ECO:0007669"/>
    <property type="project" value="InterPro"/>
</dbReference>
<evidence type="ECO:0000256" key="9">
    <source>
        <dbReference type="ARBA" id="ARBA00023152"/>
    </source>
</evidence>
<evidence type="ECO:0000256" key="4">
    <source>
        <dbReference type="ARBA" id="ARBA00022490"/>
    </source>
</evidence>
<dbReference type="Pfam" id="PF00365">
    <property type="entry name" value="PFK"/>
    <property type="match status" value="1"/>
</dbReference>
<dbReference type="GO" id="GO:0006002">
    <property type="term" value="P:fructose 6-phosphate metabolic process"/>
    <property type="evidence" value="ECO:0007669"/>
    <property type="project" value="InterPro"/>
</dbReference>
<evidence type="ECO:0000256" key="5">
    <source>
        <dbReference type="ARBA" id="ARBA00022679"/>
    </source>
</evidence>
<feature type="site" description="Important for substrate specificity; cannot use PPi as phosphoryl donor" evidence="10">
    <location>
        <position position="122"/>
    </location>
</feature>
<feature type="active site" description="Proton acceptor" evidence="10">
    <location>
        <position position="146"/>
    </location>
</feature>
<dbReference type="InterPro" id="IPR000023">
    <property type="entry name" value="Phosphofructokinase_dom"/>
</dbReference>
<dbReference type="Proteomes" id="UP000077405">
    <property type="component" value="Chromosome"/>
</dbReference>
<dbReference type="PANTHER" id="PTHR13697:SF52">
    <property type="entry name" value="ATP-DEPENDENT 6-PHOSPHOFRUCTOKINASE 3"/>
    <property type="match status" value="1"/>
</dbReference>
<dbReference type="RefSeq" id="WP_063634605.1">
    <property type="nucleotide sequence ID" value="NZ_CP015285.1"/>
</dbReference>
<keyword evidence="6 10" id="KW-0479">Metal-binding</keyword>
<evidence type="ECO:0000256" key="1">
    <source>
        <dbReference type="ARBA" id="ARBA00001946"/>
    </source>
</evidence>
<organism evidence="12 13">
    <name type="scientific">Azospirillum humicireducens</name>
    <dbReference type="NCBI Taxonomy" id="1226968"/>
    <lineage>
        <taxon>Bacteria</taxon>
        <taxon>Pseudomonadati</taxon>
        <taxon>Pseudomonadota</taxon>
        <taxon>Alphaproteobacteria</taxon>
        <taxon>Rhodospirillales</taxon>
        <taxon>Azospirillaceae</taxon>
        <taxon>Azospirillum</taxon>
    </lineage>
</organism>
<evidence type="ECO:0000259" key="11">
    <source>
        <dbReference type="Pfam" id="PF00365"/>
    </source>
</evidence>
<feature type="binding site" evidence="10">
    <location>
        <begin position="120"/>
        <end position="123"/>
    </location>
    <ligand>
        <name>ATP</name>
        <dbReference type="ChEBI" id="CHEBI:30616"/>
    </ligand>
</feature>
<evidence type="ECO:0000313" key="12">
    <source>
        <dbReference type="EMBL" id="ANC91502.1"/>
    </source>
</evidence>
<keyword evidence="10" id="KW-0547">Nucleotide-binding</keyword>
<feature type="binding site" evidence="10">
    <location>
        <begin position="83"/>
        <end position="84"/>
    </location>
    <ligand>
        <name>ATP</name>
        <dbReference type="ChEBI" id="CHEBI:30616"/>
    </ligand>
</feature>
<feature type="binding site" evidence="10">
    <location>
        <position position="121"/>
    </location>
    <ligand>
        <name>Mg(2+)</name>
        <dbReference type="ChEBI" id="CHEBI:18420"/>
        <note>catalytic</note>
    </ligand>
</feature>
<dbReference type="AlphaFoldDB" id="A0A160JF64"/>
<comment type="pathway">
    <text evidence="3 10">Carbohydrate degradation; glycolysis; D-glyceraldehyde 3-phosphate and glycerone phosphate from D-glucose: step 3/4.</text>
</comment>
<reference evidence="12 13" key="1">
    <citation type="journal article" date="2013" name="Int. J. Syst. Evol. Microbiol.">
        <title>Azospirillum humicireducens sp. nov., a nitrogen-fixing bacterium isolated from a microbial fuel cell.</title>
        <authorList>
            <person name="Zhou S."/>
            <person name="Han L."/>
            <person name="Wang Y."/>
            <person name="Yang G."/>
            <person name="Zhuang L."/>
            <person name="Hu P."/>
        </authorList>
    </citation>
    <scope>NUCLEOTIDE SEQUENCE [LARGE SCALE GENOMIC DNA]</scope>
    <source>
        <strain evidence="12 13">SgZ-5</strain>
    </source>
</reference>
<feature type="binding site" description="in other chain" evidence="10">
    <location>
        <begin position="188"/>
        <end position="190"/>
    </location>
    <ligand>
        <name>substrate</name>
        <note>ligand shared between dimeric partners</note>
    </ligand>
</feature>
<dbReference type="GO" id="GO:0048029">
    <property type="term" value="F:monosaccharide binding"/>
    <property type="evidence" value="ECO:0007669"/>
    <property type="project" value="TreeGrafter"/>
</dbReference>
<evidence type="ECO:0000256" key="10">
    <source>
        <dbReference type="HAMAP-Rule" id="MF_01976"/>
    </source>
</evidence>
<dbReference type="Gene3D" id="3.40.50.460">
    <property type="entry name" value="Phosphofructokinase domain"/>
    <property type="match status" value="1"/>
</dbReference>
<evidence type="ECO:0000256" key="2">
    <source>
        <dbReference type="ARBA" id="ARBA00004496"/>
    </source>
</evidence>
<dbReference type="InterPro" id="IPR012003">
    <property type="entry name" value="ATP_PFK_prok-type"/>
</dbReference>
<evidence type="ECO:0000256" key="3">
    <source>
        <dbReference type="ARBA" id="ARBA00004679"/>
    </source>
</evidence>
<dbReference type="EC" id="2.7.1.11" evidence="10"/>
<feature type="binding site" description="in other chain" evidence="10">
    <location>
        <position position="241"/>
    </location>
    <ligand>
        <name>substrate</name>
        <note>ligand shared between dimeric partners</note>
    </ligand>
</feature>
<dbReference type="InterPro" id="IPR012829">
    <property type="entry name" value="Phosphofructokinase_III"/>
</dbReference>
<evidence type="ECO:0000256" key="8">
    <source>
        <dbReference type="ARBA" id="ARBA00022842"/>
    </source>
</evidence>
<dbReference type="GO" id="GO:0016208">
    <property type="term" value="F:AMP binding"/>
    <property type="evidence" value="ECO:0007669"/>
    <property type="project" value="TreeGrafter"/>
</dbReference>
<gene>
    <name evidence="10" type="primary">pfkA</name>
    <name evidence="12" type="ORF">A6A40_06060</name>
</gene>
<proteinExistence type="inferred from homology"/>
<dbReference type="GO" id="GO:0070095">
    <property type="term" value="F:fructose-6-phosphate binding"/>
    <property type="evidence" value="ECO:0007669"/>
    <property type="project" value="TreeGrafter"/>
</dbReference>
<comment type="caution">
    <text evidence="10">Lacks conserved residue(s) required for the propagation of feature annotation.</text>
</comment>
<feature type="binding site" evidence="10">
    <location>
        <position position="18"/>
    </location>
    <ligand>
        <name>ATP</name>
        <dbReference type="ChEBI" id="CHEBI:30616"/>
    </ligand>
</feature>
<feature type="binding site" description="in other chain" evidence="10">
    <location>
        <begin position="144"/>
        <end position="146"/>
    </location>
    <ligand>
        <name>substrate</name>
        <note>ligand shared between dimeric partners</note>
    </ligand>
</feature>
<dbReference type="SUPFAM" id="SSF53784">
    <property type="entry name" value="Phosphofructokinase"/>
    <property type="match status" value="1"/>
</dbReference>
<name>A0A160JF64_9PROT</name>
<feature type="binding site" evidence="10">
    <location>
        <position position="282"/>
    </location>
    <ligand>
        <name>substrate</name>
        <note>ligand shared between dimeric partners</note>
    </ligand>
</feature>
<keyword evidence="5 10" id="KW-0808">Transferase</keyword>